<evidence type="ECO:0000256" key="2">
    <source>
        <dbReference type="ARBA" id="ARBA00023125"/>
    </source>
</evidence>
<proteinExistence type="predicted"/>
<dbReference type="Proteomes" id="UP000216207">
    <property type="component" value="Unassembled WGS sequence"/>
</dbReference>
<keyword evidence="3" id="KW-0804">Transcription</keyword>
<dbReference type="GO" id="GO:1901135">
    <property type="term" value="P:carbohydrate derivative metabolic process"/>
    <property type="evidence" value="ECO:0007669"/>
    <property type="project" value="InterPro"/>
</dbReference>
<reference evidence="4 5" key="1">
    <citation type="submission" date="2017-07" db="EMBL/GenBank/DDBJ databases">
        <title>Isolation and whole genome analysis of endospore-forming bacteria from heroin.</title>
        <authorList>
            <person name="Kalinowski J."/>
            <person name="Ahrens B."/>
            <person name="Al-Dilaimi A."/>
            <person name="Winkler A."/>
            <person name="Wibberg D."/>
            <person name="Schleenbecker U."/>
            <person name="Ruckert C."/>
            <person name="Wolfel R."/>
            <person name="Grass G."/>
        </authorList>
    </citation>
    <scope>NUCLEOTIDE SEQUENCE [LARGE SCALE GENOMIC DNA]</scope>
    <source>
        <strain evidence="4 5">7539</strain>
    </source>
</reference>
<keyword evidence="1" id="KW-0805">Transcription regulation</keyword>
<dbReference type="Pfam" id="PF01418">
    <property type="entry name" value="HTH_6"/>
    <property type="match status" value="1"/>
</dbReference>
<dbReference type="InterPro" id="IPR036388">
    <property type="entry name" value="WH-like_DNA-bd_sf"/>
</dbReference>
<evidence type="ECO:0000313" key="4">
    <source>
        <dbReference type="EMBL" id="PAE89993.1"/>
    </source>
</evidence>
<dbReference type="AlphaFoldDB" id="A0A268P2L9"/>
<evidence type="ECO:0000313" key="5">
    <source>
        <dbReference type="Proteomes" id="UP000216207"/>
    </source>
</evidence>
<dbReference type="GO" id="GO:0003700">
    <property type="term" value="F:DNA-binding transcription factor activity"/>
    <property type="evidence" value="ECO:0007669"/>
    <property type="project" value="InterPro"/>
</dbReference>
<dbReference type="PROSITE" id="PS51071">
    <property type="entry name" value="HTH_RPIR"/>
    <property type="match status" value="1"/>
</dbReference>
<dbReference type="SUPFAM" id="SSF53697">
    <property type="entry name" value="SIS domain"/>
    <property type="match status" value="1"/>
</dbReference>
<dbReference type="InterPro" id="IPR001347">
    <property type="entry name" value="SIS_dom"/>
</dbReference>
<name>A0A268P2L9_SHOCL</name>
<dbReference type="InterPro" id="IPR000281">
    <property type="entry name" value="HTH_RpiR"/>
</dbReference>
<dbReference type="PROSITE" id="PS51464">
    <property type="entry name" value="SIS"/>
    <property type="match status" value="1"/>
</dbReference>
<evidence type="ECO:0000256" key="3">
    <source>
        <dbReference type="ARBA" id="ARBA00023163"/>
    </source>
</evidence>
<dbReference type="Gene3D" id="3.40.50.10490">
    <property type="entry name" value="Glucose-6-phosphate isomerase like protein, domain 1"/>
    <property type="match status" value="1"/>
</dbReference>
<dbReference type="RefSeq" id="WP_011246928.1">
    <property type="nucleotide sequence ID" value="NZ_BOQS01000012.1"/>
</dbReference>
<dbReference type="EMBL" id="NPCC01000005">
    <property type="protein sequence ID" value="PAE89993.1"/>
    <property type="molecule type" value="Genomic_DNA"/>
</dbReference>
<dbReference type="PANTHER" id="PTHR30514">
    <property type="entry name" value="GLUCOKINASE"/>
    <property type="match status" value="1"/>
</dbReference>
<dbReference type="InterPro" id="IPR035472">
    <property type="entry name" value="RpiR-like_SIS"/>
</dbReference>
<dbReference type="GO" id="GO:0003677">
    <property type="term" value="F:DNA binding"/>
    <property type="evidence" value="ECO:0007669"/>
    <property type="project" value="UniProtKB-KW"/>
</dbReference>
<protein>
    <submittedName>
        <fullName evidence="4">MurR/RpiR family transcriptional regulator</fullName>
    </submittedName>
</protein>
<dbReference type="SUPFAM" id="SSF46689">
    <property type="entry name" value="Homeodomain-like"/>
    <property type="match status" value="1"/>
</dbReference>
<dbReference type="CDD" id="cd05013">
    <property type="entry name" value="SIS_RpiR"/>
    <property type="match status" value="1"/>
</dbReference>
<organism evidence="4 5">
    <name type="scientific">Shouchella clausii</name>
    <name type="common">Alkalihalobacillus clausii</name>
    <dbReference type="NCBI Taxonomy" id="79880"/>
    <lineage>
        <taxon>Bacteria</taxon>
        <taxon>Bacillati</taxon>
        <taxon>Bacillota</taxon>
        <taxon>Bacilli</taxon>
        <taxon>Bacillales</taxon>
        <taxon>Bacillaceae</taxon>
        <taxon>Shouchella</taxon>
    </lineage>
</organism>
<dbReference type="GO" id="GO:0097367">
    <property type="term" value="F:carbohydrate derivative binding"/>
    <property type="evidence" value="ECO:0007669"/>
    <property type="project" value="InterPro"/>
</dbReference>
<dbReference type="Pfam" id="PF01380">
    <property type="entry name" value="SIS"/>
    <property type="match status" value="1"/>
</dbReference>
<dbReference type="PANTHER" id="PTHR30514:SF10">
    <property type="entry name" value="MURR_RPIR FAMILY TRANSCRIPTIONAL REGULATOR"/>
    <property type="match status" value="1"/>
</dbReference>
<gene>
    <name evidence="4" type="ORF">CHH72_03120</name>
</gene>
<dbReference type="InterPro" id="IPR047640">
    <property type="entry name" value="RpiR-like"/>
</dbReference>
<sequence length="245" mass="28156">MFDILKNYEELTVSEKRVLSYIMENQDQIPHIKINDLAEATFVSKTVIINLAQKLDFSGFREMKYYISQRIIEKMSAQETSTVLYREILKQSMDKTFSLVTEEQLQKTAAKIKAAKNVFIMARGTSKAVGYYLEHLLLTIGIQCIFIKDYNLSEVFTDFVAEEDIVIFISLSGDTKKIINTAKKIHLKKAEIISITSFKTNELTRYTTNNLFCYTDKTNTSKNDTISRTGFFLTIDLLVDKLANL</sequence>
<dbReference type="InterPro" id="IPR046348">
    <property type="entry name" value="SIS_dom_sf"/>
</dbReference>
<dbReference type="OMA" id="VIYSCIY"/>
<evidence type="ECO:0000256" key="1">
    <source>
        <dbReference type="ARBA" id="ARBA00023015"/>
    </source>
</evidence>
<comment type="caution">
    <text evidence="4">The sequence shown here is derived from an EMBL/GenBank/DDBJ whole genome shotgun (WGS) entry which is preliminary data.</text>
</comment>
<accession>A0A268P2L9</accession>
<dbReference type="InterPro" id="IPR009057">
    <property type="entry name" value="Homeodomain-like_sf"/>
</dbReference>
<keyword evidence="2" id="KW-0238">DNA-binding</keyword>
<dbReference type="Gene3D" id="1.10.10.10">
    <property type="entry name" value="Winged helix-like DNA-binding domain superfamily/Winged helix DNA-binding domain"/>
    <property type="match status" value="1"/>
</dbReference>